<evidence type="ECO:0000313" key="1">
    <source>
        <dbReference type="EMBL" id="KKM16435.1"/>
    </source>
</evidence>
<accession>A0A0F9KMA6</accession>
<feature type="non-terminal residue" evidence="1">
    <location>
        <position position="1"/>
    </location>
</feature>
<sequence length="494" mass="58375">ESILNEMLSDWQLANKNKKIPIEICLYLDKISVEKNYFNSPFSIEKILHNRVLRIDPYKADSQFSNFLCYKTEVPFIKDKINDEIENFKLFRAIGDEIGELKNFLIALYILNYYLPNPVHVVKLPWWLEGEYEYLKKFSEKKVNDYIYISHRKLTKKVFNESIKIFIKFKKKGLFNTKCFPLLFSIKNYIFSEPNRLERIFYAYTILEFLFSSGNIVDLSFNISLDAPILVSSNYQDFSRSFFLLREMYKVRSKAIHGEDWLDVSLRSVHSLQKRGVKVYDISQMFKIFEDLIRKILKRLSYFDMINSRIIKTLQQEKLLFYKLKKLIYSIRLGDFLKKEGKNNISLKCFFKAYKIAKWLNDIKKITETEKQIECIYKSAPNLIVYSNELNLVINEISIASNLNKEKKHVAEDIISNFKAFKNKVKAHIKLSQNIPLKINGNIIMSTLKLDEGPIIGKIITKIRENIKSGNLINEEKDLLLFIKNLDLSKFENE</sequence>
<dbReference type="AlphaFoldDB" id="A0A0F9KMA6"/>
<proteinExistence type="predicted"/>
<protein>
    <recommendedName>
        <fullName evidence="2">Apea-like HEPN domain-containing protein</fullName>
    </recommendedName>
</protein>
<dbReference type="Gene3D" id="1.10.246.80">
    <property type="match status" value="1"/>
</dbReference>
<name>A0A0F9KMA6_9ZZZZ</name>
<organism evidence="1">
    <name type="scientific">marine sediment metagenome</name>
    <dbReference type="NCBI Taxonomy" id="412755"/>
    <lineage>
        <taxon>unclassified sequences</taxon>
        <taxon>metagenomes</taxon>
        <taxon>ecological metagenomes</taxon>
    </lineage>
</organism>
<reference evidence="1" key="1">
    <citation type="journal article" date="2015" name="Nature">
        <title>Complex archaea that bridge the gap between prokaryotes and eukaryotes.</title>
        <authorList>
            <person name="Spang A."/>
            <person name="Saw J.H."/>
            <person name="Jorgensen S.L."/>
            <person name="Zaremba-Niedzwiedzka K."/>
            <person name="Martijn J."/>
            <person name="Lind A.E."/>
            <person name="van Eijk R."/>
            <person name="Schleper C."/>
            <person name="Guy L."/>
            <person name="Ettema T.J."/>
        </authorList>
    </citation>
    <scope>NUCLEOTIDE SEQUENCE</scope>
</reference>
<comment type="caution">
    <text evidence="1">The sequence shown here is derived from an EMBL/GenBank/DDBJ whole genome shotgun (WGS) entry which is preliminary data.</text>
</comment>
<dbReference type="SUPFAM" id="SSF81891">
    <property type="entry name" value="Poly A polymerase C-terminal region-like"/>
    <property type="match status" value="1"/>
</dbReference>
<evidence type="ECO:0008006" key="2">
    <source>
        <dbReference type="Google" id="ProtNLM"/>
    </source>
</evidence>
<gene>
    <name evidence="1" type="ORF">LCGC14_1685840</name>
</gene>
<dbReference type="EMBL" id="LAZR01014675">
    <property type="protein sequence ID" value="KKM16435.1"/>
    <property type="molecule type" value="Genomic_DNA"/>
</dbReference>